<evidence type="ECO:0000313" key="4">
    <source>
        <dbReference type="Proteomes" id="UP001465755"/>
    </source>
</evidence>
<feature type="compositionally biased region" description="Low complexity" evidence="1">
    <location>
        <begin position="46"/>
        <end position="83"/>
    </location>
</feature>
<sequence length="231" mass="24232">MPLSHLRVVAACVTVAIGGYLAWRQHKKARPARHNIPAQIPSHPQQTPLSPASATPATPPTASQPQAANTAQPGPAATGTATLPVPPSRAGDNILAPSWRQSSGSSTDPLIYLRLLAQQQFVAGALPRPAAIKQHHNVATRRPGLRAAHLSSGTQAELGSRYTPAGPASHILMSGSLPGQVPRHCAEIKAPGLRVAFPSTALYRSLAWEEVGACQVLIKLQTTFTGPRQLA</sequence>
<protein>
    <submittedName>
        <fullName evidence="3">Uncharacterized protein</fullName>
    </submittedName>
</protein>
<dbReference type="EMBL" id="JALJOQ010000097">
    <property type="protein sequence ID" value="KAK9798544.1"/>
    <property type="molecule type" value="Genomic_DNA"/>
</dbReference>
<comment type="caution">
    <text evidence="3">The sequence shown here is derived from an EMBL/GenBank/DDBJ whole genome shotgun (WGS) entry which is preliminary data.</text>
</comment>
<organism evidence="3 4">
    <name type="scientific">Symbiochloris irregularis</name>
    <dbReference type="NCBI Taxonomy" id="706552"/>
    <lineage>
        <taxon>Eukaryota</taxon>
        <taxon>Viridiplantae</taxon>
        <taxon>Chlorophyta</taxon>
        <taxon>core chlorophytes</taxon>
        <taxon>Trebouxiophyceae</taxon>
        <taxon>Trebouxiales</taxon>
        <taxon>Trebouxiaceae</taxon>
        <taxon>Symbiochloris</taxon>
    </lineage>
</organism>
<proteinExistence type="predicted"/>
<evidence type="ECO:0000313" key="3">
    <source>
        <dbReference type="EMBL" id="KAK9798544.1"/>
    </source>
</evidence>
<reference evidence="3 4" key="1">
    <citation type="journal article" date="2024" name="Nat. Commun.">
        <title>Phylogenomics reveals the evolutionary origins of lichenization in chlorophyte algae.</title>
        <authorList>
            <person name="Puginier C."/>
            <person name="Libourel C."/>
            <person name="Otte J."/>
            <person name="Skaloud P."/>
            <person name="Haon M."/>
            <person name="Grisel S."/>
            <person name="Petersen M."/>
            <person name="Berrin J.G."/>
            <person name="Delaux P.M."/>
            <person name="Dal Grande F."/>
            <person name="Keller J."/>
        </authorList>
    </citation>
    <scope>NUCLEOTIDE SEQUENCE [LARGE SCALE GENOMIC DNA]</scope>
    <source>
        <strain evidence="3 4">SAG 2036</strain>
    </source>
</reference>
<dbReference type="Proteomes" id="UP001465755">
    <property type="component" value="Unassembled WGS sequence"/>
</dbReference>
<keyword evidence="4" id="KW-1185">Reference proteome</keyword>
<keyword evidence="2" id="KW-1133">Transmembrane helix</keyword>
<name>A0AAW1NXK0_9CHLO</name>
<accession>A0AAW1NXK0</accession>
<evidence type="ECO:0000256" key="1">
    <source>
        <dbReference type="SAM" id="MobiDB-lite"/>
    </source>
</evidence>
<feature type="transmembrane region" description="Helical" evidence="2">
    <location>
        <begin position="6"/>
        <end position="23"/>
    </location>
</feature>
<evidence type="ECO:0000256" key="2">
    <source>
        <dbReference type="SAM" id="Phobius"/>
    </source>
</evidence>
<feature type="region of interest" description="Disordered" evidence="1">
    <location>
        <begin position="36"/>
        <end position="102"/>
    </location>
</feature>
<dbReference type="AlphaFoldDB" id="A0AAW1NXK0"/>
<keyword evidence="2" id="KW-0812">Transmembrane</keyword>
<keyword evidence="2" id="KW-0472">Membrane</keyword>
<gene>
    <name evidence="3" type="ORF">WJX73_001478</name>
</gene>